<gene>
    <name evidence="4" type="primary">LOC110791776</name>
</gene>
<evidence type="ECO:0000313" key="3">
    <source>
        <dbReference type="Proteomes" id="UP000813463"/>
    </source>
</evidence>
<evidence type="ECO:0000313" key="4">
    <source>
        <dbReference type="RefSeq" id="XP_056687639.1"/>
    </source>
</evidence>
<sequence>MCIRIKSWSAKHLFFAGRLTLVSSVLMALQNYWAQIMILPKSIFKVVNGICRSFLWKGTTDSSVPGKVAWNTVCKSKKEGGLGLTNLRMWNIATMGKHDYSPKSDDSWYWRAICQIKDLMKQHITENQLMAISKYSIKKAYLKLMGPAPVQYRTTAVWGRLGQPKHRFIIWLALLGRLNTKDRLMKICVTTDNTCLLCGIAIEDHKHLFSGCPFSERCWHQIGLWLGIRCTRNLPELVNWLHKRSVTKFRKEVIYAVVMCTVYHIWKERNNALWNGQVCKVDKWASPLEKLGCKVAC</sequence>
<feature type="transmembrane region" description="Helical" evidence="1">
    <location>
        <begin position="12"/>
        <end position="33"/>
    </location>
</feature>
<organism evidence="3 4">
    <name type="scientific">Spinacia oleracea</name>
    <name type="common">Spinach</name>
    <dbReference type="NCBI Taxonomy" id="3562"/>
    <lineage>
        <taxon>Eukaryota</taxon>
        <taxon>Viridiplantae</taxon>
        <taxon>Streptophyta</taxon>
        <taxon>Embryophyta</taxon>
        <taxon>Tracheophyta</taxon>
        <taxon>Spermatophyta</taxon>
        <taxon>Magnoliopsida</taxon>
        <taxon>eudicotyledons</taxon>
        <taxon>Gunneridae</taxon>
        <taxon>Pentapetalae</taxon>
        <taxon>Caryophyllales</taxon>
        <taxon>Chenopodiaceae</taxon>
        <taxon>Chenopodioideae</taxon>
        <taxon>Anserineae</taxon>
        <taxon>Spinacia</taxon>
    </lineage>
</organism>
<protein>
    <recommendedName>
        <fullName evidence="2">Reverse transcriptase zinc-binding domain-containing protein</fullName>
    </recommendedName>
</protein>
<dbReference type="Pfam" id="PF13966">
    <property type="entry name" value="zf-RVT"/>
    <property type="match status" value="1"/>
</dbReference>
<accession>A0ABM3QW98</accession>
<keyword evidence="1" id="KW-0812">Transmembrane</keyword>
<proteinExistence type="predicted"/>
<dbReference type="PANTHER" id="PTHR33116">
    <property type="entry name" value="REVERSE TRANSCRIPTASE ZINC-BINDING DOMAIN-CONTAINING PROTEIN-RELATED-RELATED"/>
    <property type="match status" value="1"/>
</dbReference>
<dbReference type="RefSeq" id="XP_056687639.1">
    <property type="nucleotide sequence ID" value="XM_056831661.1"/>
</dbReference>
<keyword evidence="1" id="KW-0472">Membrane</keyword>
<evidence type="ECO:0000259" key="2">
    <source>
        <dbReference type="Pfam" id="PF13966"/>
    </source>
</evidence>
<evidence type="ECO:0000256" key="1">
    <source>
        <dbReference type="SAM" id="Phobius"/>
    </source>
</evidence>
<keyword evidence="1" id="KW-1133">Transmembrane helix</keyword>
<keyword evidence="3" id="KW-1185">Reference proteome</keyword>
<dbReference type="Proteomes" id="UP000813463">
    <property type="component" value="Chromosome 1"/>
</dbReference>
<dbReference type="PANTHER" id="PTHR33116:SF84">
    <property type="entry name" value="RNA-DIRECTED DNA POLYMERASE"/>
    <property type="match status" value="1"/>
</dbReference>
<dbReference type="InterPro" id="IPR026960">
    <property type="entry name" value="RVT-Znf"/>
</dbReference>
<reference evidence="3" key="1">
    <citation type="journal article" date="2021" name="Nat. Commun.">
        <title>Genomic analyses provide insights into spinach domestication and the genetic basis of agronomic traits.</title>
        <authorList>
            <person name="Cai X."/>
            <person name="Sun X."/>
            <person name="Xu C."/>
            <person name="Sun H."/>
            <person name="Wang X."/>
            <person name="Ge C."/>
            <person name="Zhang Z."/>
            <person name="Wang Q."/>
            <person name="Fei Z."/>
            <person name="Jiao C."/>
            <person name="Wang Q."/>
        </authorList>
    </citation>
    <scope>NUCLEOTIDE SEQUENCE [LARGE SCALE GENOMIC DNA]</scope>
    <source>
        <strain evidence="3">cv. Varoflay</strain>
    </source>
</reference>
<name>A0ABM3QW98_SPIOL</name>
<dbReference type="GeneID" id="110791776"/>
<reference evidence="4" key="2">
    <citation type="submission" date="2025-08" db="UniProtKB">
        <authorList>
            <consortium name="RefSeq"/>
        </authorList>
    </citation>
    <scope>IDENTIFICATION</scope>
    <source>
        <tissue evidence="4">Leaf</tissue>
    </source>
</reference>
<feature type="domain" description="Reverse transcriptase zinc-binding" evidence="2">
    <location>
        <begin position="135"/>
        <end position="219"/>
    </location>
</feature>